<dbReference type="PANTHER" id="PTHR40078">
    <property type="entry name" value="INTEGRAL MEMBRANE PROTEIN-RELATED"/>
    <property type="match status" value="1"/>
</dbReference>
<feature type="transmembrane region" description="Helical" evidence="2">
    <location>
        <begin position="164"/>
        <end position="182"/>
    </location>
</feature>
<dbReference type="InterPro" id="IPR038750">
    <property type="entry name" value="YczE/YyaS-like"/>
</dbReference>
<dbReference type="Pfam" id="PF00571">
    <property type="entry name" value="CBS"/>
    <property type="match status" value="2"/>
</dbReference>
<keyword evidence="5" id="KW-1185">Reference proteome</keyword>
<dbReference type="Proteomes" id="UP000644115">
    <property type="component" value="Unassembled WGS sequence"/>
</dbReference>
<keyword evidence="2" id="KW-0472">Membrane</keyword>
<dbReference type="Gene3D" id="3.10.580.10">
    <property type="entry name" value="CBS-domain"/>
    <property type="match status" value="1"/>
</dbReference>
<feature type="transmembrane region" description="Helical" evidence="2">
    <location>
        <begin position="87"/>
        <end position="107"/>
    </location>
</feature>
<evidence type="ECO:0000259" key="3">
    <source>
        <dbReference type="PROSITE" id="PS51371"/>
    </source>
</evidence>
<dbReference type="EMBL" id="JACRWC010000054">
    <property type="protein sequence ID" value="MBC5999191.1"/>
    <property type="molecule type" value="Genomic_DNA"/>
</dbReference>
<evidence type="ECO:0000313" key="5">
    <source>
        <dbReference type="Proteomes" id="UP000644115"/>
    </source>
</evidence>
<evidence type="ECO:0000256" key="1">
    <source>
        <dbReference type="PROSITE-ProRule" id="PRU00703"/>
    </source>
</evidence>
<name>A0A923NDL9_9FIRM</name>
<dbReference type="PROSITE" id="PS51371">
    <property type="entry name" value="CBS"/>
    <property type="match status" value="2"/>
</dbReference>
<feature type="transmembrane region" description="Helical" evidence="2">
    <location>
        <begin position="12"/>
        <end position="32"/>
    </location>
</feature>
<gene>
    <name evidence="4" type="ORF">H8876_04170</name>
</gene>
<keyword evidence="2" id="KW-0812">Transmembrane</keyword>
<dbReference type="InterPro" id="IPR000644">
    <property type="entry name" value="CBS_dom"/>
</dbReference>
<dbReference type="PANTHER" id="PTHR40078:SF1">
    <property type="entry name" value="INTEGRAL MEMBRANE PROTEIN"/>
    <property type="match status" value="1"/>
</dbReference>
<dbReference type="SMART" id="SM00116">
    <property type="entry name" value="CBS"/>
    <property type="match status" value="2"/>
</dbReference>
<dbReference type="InterPro" id="IPR046342">
    <property type="entry name" value="CBS_dom_sf"/>
</dbReference>
<feature type="domain" description="CBS" evidence="3">
    <location>
        <begin position="239"/>
        <end position="295"/>
    </location>
</feature>
<keyword evidence="2" id="KW-1133">Transmembrane helix</keyword>
<feature type="domain" description="CBS" evidence="3">
    <location>
        <begin position="323"/>
        <end position="378"/>
    </location>
</feature>
<dbReference type="RefSeq" id="WP_346727833.1">
    <property type="nucleotide sequence ID" value="NZ_JACRWC010000054.1"/>
</dbReference>
<comment type="caution">
    <text evidence="4">The sequence shown here is derived from an EMBL/GenBank/DDBJ whole genome shotgun (WGS) entry which is preliminary data.</text>
</comment>
<evidence type="ECO:0000313" key="4">
    <source>
        <dbReference type="EMBL" id="MBC5999191.1"/>
    </source>
</evidence>
<feature type="transmembrane region" description="Helical" evidence="2">
    <location>
        <begin position="113"/>
        <end position="135"/>
    </location>
</feature>
<sequence length="380" mass="41572">MKQETKETSIFVRFLVYVTGFLIMTLGIAISVKSDLGVSPVSSIPYTMTCVWGIEMGKATILFHVGLVLLQIILLRRAFQLKNLLQIPVGILFGYLTTFSNYLMTFLPDPEHLYIQLLMMVVSAVLIAIGIFFYVPMDLVPLAGEGAMLAISKVTRKPFSTIKLIFDISMVVISLITCLVLIHSLGSVGLGTVIAAILVGMSLKVITRFFGPARDRVFRIHTKAAPASSAKAPALPQLMKKDVYTVNGDASLTAVLDLLTEKGISGVPVVDGDQSLIGFISDGDILRFLAAEHPLYVNPSSLMTMDFDEKLQELMHCKVRDVARKSVITVNLSDDLGTVCHVLSDHHIKKAPVLDDGDMVGVINASNITKYAFRRLEGIR</sequence>
<keyword evidence="1" id="KW-0129">CBS domain</keyword>
<protein>
    <submittedName>
        <fullName evidence="4">CBS domain-containing protein</fullName>
    </submittedName>
</protein>
<evidence type="ECO:0000256" key="2">
    <source>
        <dbReference type="SAM" id="Phobius"/>
    </source>
</evidence>
<organism evidence="4 5">
    <name type="scientific">Lentihominibacter faecis</name>
    <dbReference type="NCBI Taxonomy" id="2764712"/>
    <lineage>
        <taxon>Bacteria</taxon>
        <taxon>Bacillati</taxon>
        <taxon>Bacillota</taxon>
        <taxon>Clostridia</taxon>
        <taxon>Peptostreptococcales</taxon>
        <taxon>Anaerovoracaceae</taxon>
        <taxon>Lentihominibacter</taxon>
    </lineage>
</organism>
<feature type="transmembrane region" description="Helical" evidence="2">
    <location>
        <begin position="188"/>
        <end position="206"/>
    </location>
</feature>
<proteinExistence type="predicted"/>
<dbReference type="Pfam" id="PF19700">
    <property type="entry name" value="DUF6198"/>
    <property type="match status" value="1"/>
</dbReference>
<dbReference type="AlphaFoldDB" id="A0A923NDL9"/>
<accession>A0A923NDL9</accession>
<dbReference type="SUPFAM" id="SSF54631">
    <property type="entry name" value="CBS-domain pair"/>
    <property type="match status" value="1"/>
</dbReference>
<feature type="transmembrane region" description="Helical" evidence="2">
    <location>
        <begin position="52"/>
        <end position="75"/>
    </location>
</feature>
<reference evidence="4" key="1">
    <citation type="submission" date="2020-08" db="EMBL/GenBank/DDBJ databases">
        <authorList>
            <person name="Liu C."/>
            <person name="Sun Q."/>
        </authorList>
    </citation>
    <scope>NUCLEOTIDE SEQUENCE</scope>
    <source>
        <strain evidence="4">BX16</strain>
    </source>
</reference>